<dbReference type="AlphaFoldDB" id="A0A1I7GVR0"/>
<evidence type="ECO:0000256" key="2">
    <source>
        <dbReference type="SAM" id="SignalP"/>
    </source>
</evidence>
<name>A0A1I7GVR0_9PROT</name>
<dbReference type="RefSeq" id="WP_074927793.1">
    <property type="nucleotide sequence ID" value="NZ_FPBL01000003.1"/>
</dbReference>
<feature type="signal peptide" evidence="2">
    <location>
        <begin position="1"/>
        <end position="17"/>
    </location>
</feature>
<evidence type="ECO:0000313" key="4">
    <source>
        <dbReference type="Proteomes" id="UP000183926"/>
    </source>
</evidence>
<feature type="region of interest" description="Disordered" evidence="1">
    <location>
        <begin position="58"/>
        <end position="87"/>
    </location>
</feature>
<evidence type="ECO:0000313" key="3">
    <source>
        <dbReference type="EMBL" id="SFU52537.1"/>
    </source>
</evidence>
<feature type="compositionally biased region" description="Basic and acidic residues" evidence="1">
    <location>
        <begin position="77"/>
        <end position="87"/>
    </location>
</feature>
<feature type="chain" id="PRO_5010286124" evidence="2">
    <location>
        <begin position="18"/>
        <end position="133"/>
    </location>
</feature>
<dbReference type="OrthoDB" id="8548320at2"/>
<gene>
    <name evidence="3" type="ORF">SAMN05216339_103204</name>
</gene>
<keyword evidence="2" id="KW-0732">Signal</keyword>
<dbReference type="Proteomes" id="UP000183926">
    <property type="component" value="Unassembled WGS sequence"/>
</dbReference>
<protein>
    <submittedName>
        <fullName evidence="3">Uncharacterized protein</fullName>
    </submittedName>
</protein>
<evidence type="ECO:0000256" key="1">
    <source>
        <dbReference type="SAM" id="MobiDB-lite"/>
    </source>
</evidence>
<organism evidence="3 4">
    <name type="scientific">Nitrosomonas eutropha</name>
    <dbReference type="NCBI Taxonomy" id="916"/>
    <lineage>
        <taxon>Bacteria</taxon>
        <taxon>Pseudomonadati</taxon>
        <taxon>Pseudomonadota</taxon>
        <taxon>Betaproteobacteria</taxon>
        <taxon>Nitrosomonadales</taxon>
        <taxon>Nitrosomonadaceae</taxon>
        <taxon>Nitrosomonas</taxon>
    </lineage>
</organism>
<reference evidence="3 4" key="1">
    <citation type="submission" date="2016-10" db="EMBL/GenBank/DDBJ databases">
        <authorList>
            <person name="de Groot N.N."/>
        </authorList>
    </citation>
    <scope>NUCLEOTIDE SEQUENCE [LARGE SCALE GENOMIC DNA]</scope>
    <source>
        <strain evidence="3 4">Nm24</strain>
    </source>
</reference>
<dbReference type="EMBL" id="FPBL01000003">
    <property type="protein sequence ID" value="SFU52537.1"/>
    <property type="molecule type" value="Genomic_DNA"/>
</dbReference>
<accession>A0A1I7GVR0</accession>
<sequence length="133" mass="15380">MKLLFLGLLLIPVSVFAAADNGKQILDMEAAIAQQQQEQQILFQQFQMLQELRRHEITQDDQVAPAGSDMITSGEAPKYEDLAEQRKERTERIHRYTDELNELYTRYQETENERRALIEQLNGLKPGEDTSAE</sequence>
<proteinExistence type="predicted"/>